<name>A0A381UUK5_9ZZZZ</name>
<dbReference type="InterPro" id="IPR016267">
    <property type="entry name" value="UDPGP_trans"/>
</dbReference>
<dbReference type="InterPro" id="IPR029044">
    <property type="entry name" value="Nucleotide-diphossugar_trans"/>
</dbReference>
<dbReference type="PIRSF" id="PIRSF000806">
    <property type="entry name" value="UDPGP"/>
    <property type="match status" value="1"/>
</dbReference>
<evidence type="ECO:0008006" key="5">
    <source>
        <dbReference type="Google" id="ProtNLM"/>
    </source>
</evidence>
<evidence type="ECO:0000313" key="4">
    <source>
        <dbReference type="EMBL" id="SVA30593.1"/>
    </source>
</evidence>
<dbReference type="EMBL" id="UINC01006952">
    <property type="protein sequence ID" value="SVA30593.1"/>
    <property type="molecule type" value="Genomic_DNA"/>
</dbReference>
<dbReference type="GO" id="GO:0006011">
    <property type="term" value="P:UDP-alpha-D-glucose metabolic process"/>
    <property type="evidence" value="ECO:0007669"/>
    <property type="project" value="InterPro"/>
</dbReference>
<keyword evidence="3" id="KW-0548">Nucleotidyltransferase</keyword>
<dbReference type="PANTHER" id="PTHR43511">
    <property type="match status" value="1"/>
</dbReference>
<reference evidence="4" key="1">
    <citation type="submission" date="2018-05" db="EMBL/GenBank/DDBJ databases">
        <authorList>
            <person name="Lanie J.A."/>
            <person name="Ng W.-L."/>
            <person name="Kazmierczak K.M."/>
            <person name="Andrzejewski T.M."/>
            <person name="Davidsen T.M."/>
            <person name="Wayne K.J."/>
            <person name="Tettelin H."/>
            <person name="Glass J.I."/>
            <person name="Rusch D."/>
            <person name="Podicherti R."/>
            <person name="Tsui H.-C.T."/>
            <person name="Winkler M.E."/>
        </authorList>
    </citation>
    <scope>NUCLEOTIDE SEQUENCE</scope>
</reference>
<dbReference type="Gene3D" id="3.90.550.10">
    <property type="entry name" value="Spore Coat Polysaccharide Biosynthesis Protein SpsA, Chain A"/>
    <property type="match status" value="1"/>
</dbReference>
<dbReference type="FunFam" id="3.90.550.10:FF:000002">
    <property type="entry name" value="UTP--glucose-1-phosphate uridylyltransferase"/>
    <property type="match status" value="1"/>
</dbReference>
<dbReference type="Pfam" id="PF01704">
    <property type="entry name" value="UDPGP"/>
    <property type="match status" value="1"/>
</dbReference>
<gene>
    <name evidence="4" type="ORF">METZ01_LOCUS83447</name>
</gene>
<evidence type="ECO:0000256" key="3">
    <source>
        <dbReference type="ARBA" id="ARBA00022695"/>
    </source>
</evidence>
<dbReference type="Gene3D" id="2.160.10.10">
    <property type="entry name" value="Hexapeptide repeat proteins"/>
    <property type="match status" value="1"/>
</dbReference>
<evidence type="ECO:0000256" key="2">
    <source>
        <dbReference type="ARBA" id="ARBA00022679"/>
    </source>
</evidence>
<dbReference type="AlphaFoldDB" id="A0A381UUK5"/>
<comment type="similarity">
    <text evidence="1">Belongs to the UDPGP type 1 family.</text>
</comment>
<proteinExistence type="inferred from homology"/>
<protein>
    <recommendedName>
        <fullName evidence="5">UTP--glucose-1-phosphate uridylyltransferase</fullName>
    </recommendedName>
</protein>
<dbReference type="SUPFAM" id="SSF53448">
    <property type="entry name" value="Nucleotide-diphospho-sugar transferases"/>
    <property type="match status" value="1"/>
</dbReference>
<organism evidence="4">
    <name type="scientific">marine metagenome</name>
    <dbReference type="NCBI Taxonomy" id="408172"/>
    <lineage>
        <taxon>unclassified sequences</taxon>
        <taxon>metagenomes</taxon>
        <taxon>ecological metagenomes</taxon>
    </lineage>
</organism>
<evidence type="ECO:0000256" key="1">
    <source>
        <dbReference type="ARBA" id="ARBA00010401"/>
    </source>
</evidence>
<keyword evidence="2" id="KW-0808">Transferase</keyword>
<dbReference type="InterPro" id="IPR002618">
    <property type="entry name" value="UDPGP_fam"/>
</dbReference>
<dbReference type="FunFam" id="2.160.10.10:FF:000001">
    <property type="entry name" value="UTP--glucose-1-phosphate uridylyltransferase"/>
    <property type="match status" value="1"/>
</dbReference>
<dbReference type="GO" id="GO:0003983">
    <property type="term" value="F:UTP:glucose-1-phosphate uridylyltransferase activity"/>
    <property type="evidence" value="ECO:0007669"/>
    <property type="project" value="InterPro"/>
</dbReference>
<accession>A0A381UUK5</accession>
<sequence length="454" mass="50860">MDVIQLKKALKVFKLDDSALEGYIQLYNKFHAKPKKIDSWKSLCTPDGRKLVPYSSLSVPDKESIEATLARLAVCKLNGGLGTSMNCRGSKSAIVVREKKTFVDILVEQVAELNKKYQADVPLMFMNSFNTHGATERIIGRIVETTRILSFCQHSYPRLLADDSGFLNPKKTNTDAWYPPGHGDLYSCIMENGYLDNLLKEGREYLFISNADNLGAVVDLKILNYIINEDIPFLMEVTAKTTADIKGGVLCQEKDRIKLLEIANVPPEHVAEFCGSKKFKFFNTNNIWINLVRLKQMLKDGSFDLGLIIGRKQVGKQSVLQLETAVGSALNLFPGAIGMSVPRSRFLPVKKTSDLLLVQSDLFGLDRGTLKRDLTVGEFDLPRINLKDPFNDLKEYQQRIPVPPDITELNSLELQGHVRFNGKVTLKGDVRLVSNKKTIRIPKGAVLENKIVES</sequence>